<feature type="signal peptide" evidence="1">
    <location>
        <begin position="1"/>
        <end position="20"/>
    </location>
</feature>
<evidence type="ECO:0000256" key="1">
    <source>
        <dbReference type="SAM" id="SignalP"/>
    </source>
</evidence>
<dbReference type="GO" id="GO:0016209">
    <property type="term" value="F:antioxidant activity"/>
    <property type="evidence" value="ECO:0007669"/>
    <property type="project" value="InterPro"/>
</dbReference>
<evidence type="ECO:0000259" key="2">
    <source>
        <dbReference type="Pfam" id="PF00578"/>
    </source>
</evidence>
<name>A0A538SRT8_UNCEI</name>
<proteinExistence type="predicted"/>
<dbReference type="SUPFAM" id="SSF52833">
    <property type="entry name" value="Thioredoxin-like"/>
    <property type="match status" value="1"/>
</dbReference>
<reference evidence="3 4" key="1">
    <citation type="journal article" date="2019" name="Nat. Microbiol.">
        <title>Mediterranean grassland soil C-N compound turnover is dependent on rainfall and depth, and is mediated by genomically divergent microorganisms.</title>
        <authorList>
            <person name="Diamond S."/>
            <person name="Andeer P.F."/>
            <person name="Li Z."/>
            <person name="Crits-Christoph A."/>
            <person name="Burstein D."/>
            <person name="Anantharaman K."/>
            <person name="Lane K.R."/>
            <person name="Thomas B.C."/>
            <person name="Pan C."/>
            <person name="Northen T.R."/>
            <person name="Banfield J.F."/>
        </authorList>
    </citation>
    <scope>NUCLEOTIDE SEQUENCE [LARGE SCALE GENOMIC DNA]</scope>
    <source>
        <strain evidence="3">WS_3</strain>
    </source>
</reference>
<gene>
    <name evidence="3" type="ORF">E6K73_00375</name>
</gene>
<dbReference type="GO" id="GO:0016491">
    <property type="term" value="F:oxidoreductase activity"/>
    <property type="evidence" value="ECO:0007669"/>
    <property type="project" value="InterPro"/>
</dbReference>
<keyword evidence="1" id="KW-0732">Signal</keyword>
<comment type="caution">
    <text evidence="3">The sequence shown here is derived from an EMBL/GenBank/DDBJ whole genome shotgun (WGS) entry which is preliminary data.</text>
</comment>
<evidence type="ECO:0000313" key="4">
    <source>
        <dbReference type="Proteomes" id="UP000320184"/>
    </source>
</evidence>
<dbReference type="Gene3D" id="3.40.30.10">
    <property type="entry name" value="Glutaredoxin"/>
    <property type="match status" value="1"/>
</dbReference>
<feature type="chain" id="PRO_5021838372" evidence="1">
    <location>
        <begin position="21"/>
        <end position="212"/>
    </location>
</feature>
<dbReference type="InterPro" id="IPR036249">
    <property type="entry name" value="Thioredoxin-like_sf"/>
</dbReference>
<dbReference type="Pfam" id="PF00578">
    <property type="entry name" value="AhpC-TSA"/>
    <property type="match status" value="1"/>
</dbReference>
<evidence type="ECO:0000313" key="3">
    <source>
        <dbReference type="EMBL" id="TMQ54100.1"/>
    </source>
</evidence>
<dbReference type="PROSITE" id="PS51257">
    <property type="entry name" value="PROKAR_LIPOPROTEIN"/>
    <property type="match status" value="1"/>
</dbReference>
<feature type="domain" description="Alkyl hydroperoxide reductase subunit C/ Thiol specific antioxidant" evidence="2">
    <location>
        <begin position="53"/>
        <end position="170"/>
    </location>
</feature>
<accession>A0A538SRT8</accession>
<dbReference type="EMBL" id="VBOT01000003">
    <property type="protein sequence ID" value="TMQ54100.1"/>
    <property type="molecule type" value="Genomic_DNA"/>
</dbReference>
<dbReference type="InterPro" id="IPR000866">
    <property type="entry name" value="AhpC/TSA"/>
</dbReference>
<dbReference type="Proteomes" id="UP000320184">
    <property type="component" value="Unassembled WGS sequence"/>
</dbReference>
<dbReference type="AlphaFoldDB" id="A0A538SRT8"/>
<protein>
    <submittedName>
        <fullName evidence="3">Redoxin domain-containing protein</fullName>
    </submittedName>
</protein>
<sequence length="212" mass="22339">MRLRHVILGTTLLFACEASAAERMFEPSYADAPVATSGLQAVAPDSPATQLLVGDRAPAFSYLAPDGRWYQFSALCARGPVLLLFGAGETELKSLENVLPLFTDLGITPAAVVDRRCGSAASLGRRLRLSCPIITDPKRAIAGLYNSLDASTQGHAPSFFVIDETRNIRALGHGPLPAPMDLLAVSSYSLGRPLPASAGTDRLDGTGSESAR</sequence>
<organism evidence="3 4">
    <name type="scientific">Eiseniibacteriota bacterium</name>
    <dbReference type="NCBI Taxonomy" id="2212470"/>
    <lineage>
        <taxon>Bacteria</taxon>
        <taxon>Candidatus Eiseniibacteriota</taxon>
    </lineage>
</organism>